<name>A0ABD0U5G5_DENTH</name>
<feature type="compositionally biased region" description="Basic and acidic residues" evidence="1">
    <location>
        <begin position="218"/>
        <end position="228"/>
    </location>
</feature>
<feature type="compositionally biased region" description="Low complexity" evidence="1">
    <location>
        <begin position="176"/>
        <end position="187"/>
    </location>
</feature>
<reference evidence="2 3" key="1">
    <citation type="journal article" date="2024" name="Plant Biotechnol. J.">
        <title>Dendrobium thyrsiflorum genome and its molecular insights into genes involved in important horticultural traits.</title>
        <authorList>
            <person name="Chen B."/>
            <person name="Wang J.Y."/>
            <person name="Zheng P.J."/>
            <person name="Li K.L."/>
            <person name="Liang Y.M."/>
            <person name="Chen X.F."/>
            <person name="Zhang C."/>
            <person name="Zhao X."/>
            <person name="He X."/>
            <person name="Zhang G.Q."/>
            <person name="Liu Z.J."/>
            <person name="Xu Q."/>
        </authorList>
    </citation>
    <scope>NUCLEOTIDE SEQUENCE [LARGE SCALE GENOMIC DNA]</scope>
    <source>
        <strain evidence="2">GZMU011</strain>
    </source>
</reference>
<evidence type="ECO:0000313" key="2">
    <source>
        <dbReference type="EMBL" id="KAL0907563.1"/>
    </source>
</evidence>
<feature type="region of interest" description="Disordered" evidence="1">
    <location>
        <begin position="169"/>
        <end position="228"/>
    </location>
</feature>
<comment type="caution">
    <text evidence="2">The sequence shown here is derived from an EMBL/GenBank/DDBJ whole genome shotgun (WGS) entry which is preliminary data.</text>
</comment>
<dbReference type="AlphaFoldDB" id="A0ABD0U5G5"/>
<proteinExistence type="predicted"/>
<protein>
    <submittedName>
        <fullName evidence="2">Uncharacterized protein</fullName>
    </submittedName>
</protein>
<keyword evidence="3" id="KW-1185">Reference proteome</keyword>
<evidence type="ECO:0000256" key="1">
    <source>
        <dbReference type="SAM" id="MobiDB-lite"/>
    </source>
</evidence>
<accession>A0ABD0U5G5</accession>
<evidence type="ECO:0000313" key="3">
    <source>
        <dbReference type="Proteomes" id="UP001552299"/>
    </source>
</evidence>
<organism evidence="2 3">
    <name type="scientific">Dendrobium thyrsiflorum</name>
    <name type="common">Pinecone-like raceme dendrobium</name>
    <name type="synonym">Orchid</name>
    <dbReference type="NCBI Taxonomy" id="117978"/>
    <lineage>
        <taxon>Eukaryota</taxon>
        <taxon>Viridiplantae</taxon>
        <taxon>Streptophyta</taxon>
        <taxon>Embryophyta</taxon>
        <taxon>Tracheophyta</taxon>
        <taxon>Spermatophyta</taxon>
        <taxon>Magnoliopsida</taxon>
        <taxon>Liliopsida</taxon>
        <taxon>Asparagales</taxon>
        <taxon>Orchidaceae</taxon>
        <taxon>Epidendroideae</taxon>
        <taxon>Malaxideae</taxon>
        <taxon>Dendrobiinae</taxon>
        <taxon>Dendrobium</taxon>
    </lineage>
</organism>
<feature type="compositionally biased region" description="Basic and acidic residues" evidence="1">
    <location>
        <begin position="198"/>
        <end position="211"/>
    </location>
</feature>
<gene>
    <name evidence="2" type="ORF">M5K25_021979</name>
</gene>
<sequence>MALAKTFPEPRSRLVVGIDAKHLADYFDSLLELNQANGQYERLRAIASKVIGGLPSSHPYDHHGEGKLQVCDHIEPNLDHGLVDDIPQIIVSRGMRRDKEELGPNKSKSHRRSLILLGLLGRSPNDFLPFATERHCNGSLDPFSACFFARPTSMIITLRGSVTYIDEKASDPNGMSSSVNSLHSNVSGPESRVAASEMTRHEQDITLRHPETSAAVSNRKEKEKVDAY</sequence>
<dbReference type="EMBL" id="JANQDX010000017">
    <property type="protein sequence ID" value="KAL0907563.1"/>
    <property type="molecule type" value="Genomic_DNA"/>
</dbReference>
<dbReference type="Proteomes" id="UP001552299">
    <property type="component" value="Unassembled WGS sequence"/>
</dbReference>